<sequence>MSDTEVERFPVDENLKQLKGKTIYKTEKWWKAAVLTEGWGKKSLTVYLWQSKNNDWKVVQKYKIHTRDEWAKDKEINRRANPKPLSSCIL</sequence>
<dbReference type="EMBL" id="NEXF01000646">
    <property type="protein sequence ID" value="PSO05892.1"/>
    <property type="molecule type" value="Genomic_DNA"/>
</dbReference>
<dbReference type="Proteomes" id="UP000242015">
    <property type="component" value="Unassembled WGS sequence"/>
</dbReference>
<proteinExistence type="predicted"/>
<name>A0A2R6C4Q3_9ARCH</name>
<gene>
    <name evidence="1" type="ORF">B9Q04_18535</name>
</gene>
<reference evidence="1 2" key="1">
    <citation type="submission" date="2017-04" db="EMBL/GenBank/DDBJ databases">
        <title>Novel microbial lineages endemic to geothermal iron-oxide mats fill important gaps in the evolutionary history of Archaea.</title>
        <authorList>
            <person name="Jay Z.J."/>
            <person name="Beam J.P."/>
            <person name="Dlakic M."/>
            <person name="Rusch D.B."/>
            <person name="Kozubal M.A."/>
            <person name="Inskeep W.P."/>
        </authorList>
    </citation>
    <scope>NUCLEOTIDE SEQUENCE [LARGE SCALE GENOMIC DNA]</scope>
    <source>
        <strain evidence="1">BE_D</strain>
    </source>
</reference>
<comment type="caution">
    <text evidence="1">The sequence shown here is derived from an EMBL/GenBank/DDBJ whole genome shotgun (WGS) entry which is preliminary data.</text>
</comment>
<evidence type="ECO:0000313" key="2">
    <source>
        <dbReference type="Proteomes" id="UP000242015"/>
    </source>
</evidence>
<dbReference type="AlphaFoldDB" id="A0A2R6C4Q3"/>
<evidence type="ECO:0000313" key="1">
    <source>
        <dbReference type="EMBL" id="PSO05892.1"/>
    </source>
</evidence>
<accession>A0A2R6C4Q3</accession>
<organism evidence="1 2">
    <name type="scientific">Candidatus Marsarchaeota G2 archaeon BE_D</name>
    <dbReference type="NCBI Taxonomy" id="1978158"/>
    <lineage>
        <taxon>Archaea</taxon>
        <taxon>Candidatus Marsarchaeota</taxon>
        <taxon>Candidatus Marsarchaeota group 2</taxon>
    </lineage>
</organism>
<protein>
    <submittedName>
        <fullName evidence="1">Uncharacterized protein</fullName>
    </submittedName>
</protein>